<dbReference type="InterPro" id="IPR014710">
    <property type="entry name" value="RmlC-like_jellyroll"/>
</dbReference>
<comment type="similarity">
    <text evidence="1 3">Belongs to the pirin family.</text>
</comment>
<dbReference type="EMBL" id="BMIY01000008">
    <property type="protein sequence ID" value="GFZ77512.1"/>
    <property type="molecule type" value="Genomic_DNA"/>
</dbReference>
<feature type="domain" description="Pirin N-terminal" evidence="4">
    <location>
        <begin position="15"/>
        <end position="120"/>
    </location>
</feature>
<comment type="cofactor">
    <cofactor evidence="2">
        <name>Fe cation</name>
        <dbReference type="ChEBI" id="CHEBI:24875"/>
    </cofactor>
    <text evidence="2">Binds 1 Fe cation per subunit.</text>
</comment>
<evidence type="ECO:0000313" key="7">
    <source>
        <dbReference type="Proteomes" id="UP000627715"/>
    </source>
</evidence>
<feature type="domain" description="Pirin C-terminal" evidence="5">
    <location>
        <begin position="173"/>
        <end position="270"/>
    </location>
</feature>
<organism evidence="6 7">
    <name type="scientific">Pseudohongiella nitratireducens</name>
    <dbReference type="NCBI Taxonomy" id="1768907"/>
    <lineage>
        <taxon>Bacteria</taxon>
        <taxon>Pseudomonadati</taxon>
        <taxon>Pseudomonadota</taxon>
        <taxon>Gammaproteobacteria</taxon>
        <taxon>Pseudomonadales</taxon>
        <taxon>Pseudohongiellaceae</taxon>
        <taxon>Pseudohongiella</taxon>
    </lineage>
</organism>
<dbReference type="OrthoDB" id="9780903at2"/>
<proteinExistence type="inferred from homology"/>
<dbReference type="PANTHER" id="PTHR13903:SF8">
    <property type="entry name" value="PIRIN"/>
    <property type="match status" value="1"/>
</dbReference>
<keyword evidence="2" id="KW-0479">Metal-binding</keyword>
<dbReference type="CDD" id="cd02247">
    <property type="entry name" value="cupin_pirin_C"/>
    <property type="match status" value="1"/>
</dbReference>
<reference evidence="6" key="1">
    <citation type="journal article" date="2014" name="Int. J. Syst. Evol. Microbiol.">
        <title>Complete genome sequence of Corynebacterium casei LMG S-19264T (=DSM 44701T), isolated from a smear-ripened cheese.</title>
        <authorList>
            <consortium name="US DOE Joint Genome Institute (JGI-PGF)"/>
            <person name="Walter F."/>
            <person name="Albersmeier A."/>
            <person name="Kalinowski J."/>
            <person name="Ruckert C."/>
        </authorList>
    </citation>
    <scope>NUCLEOTIDE SEQUENCE</scope>
    <source>
        <strain evidence="6">CGMCC 1.15425</strain>
    </source>
</reference>
<dbReference type="Proteomes" id="UP000627715">
    <property type="component" value="Unassembled WGS sequence"/>
</dbReference>
<evidence type="ECO:0000256" key="1">
    <source>
        <dbReference type="ARBA" id="ARBA00008416"/>
    </source>
</evidence>
<dbReference type="RefSeq" id="WP_068811764.1">
    <property type="nucleotide sequence ID" value="NZ_BMIY01000008.1"/>
</dbReference>
<reference evidence="6" key="2">
    <citation type="submission" date="2020-09" db="EMBL/GenBank/DDBJ databases">
        <authorList>
            <person name="Sun Q."/>
            <person name="Zhou Y."/>
        </authorList>
    </citation>
    <scope>NUCLEOTIDE SEQUENCE</scope>
    <source>
        <strain evidence="6">CGMCC 1.15425</strain>
    </source>
</reference>
<evidence type="ECO:0008006" key="8">
    <source>
        <dbReference type="Google" id="ProtNLM"/>
    </source>
</evidence>
<dbReference type="PIRSF" id="PIRSF006232">
    <property type="entry name" value="Pirin"/>
    <property type="match status" value="1"/>
</dbReference>
<dbReference type="AlphaFoldDB" id="A0A916VIS3"/>
<sequence>MPKLIVGDKKDLGGFSVARYIPQKAQRMVGPFVFFDHIGPAVFPAGKGVNVRPHPHIGLATVTYLFAGSMLHRDSLGSVQEIHPGDVNWMVAGSGIVHSERETHEVRSGEHDLHGLQLWVALPPDMQDVDPDFLHVSKNDLPCVYRPGVMMRVLLGSAYERVSPVRTFSSMLYVDVLAEAGRTIPHPDPVMEVAAFIVSGRVTVNGEEAIANDFVVLSENDAEIRIEEDTRLVLIGGTAFAQKPLVHWNFVAYKPEDIDAARERWENGGFPAIPGDDEEHIPLP</sequence>
<evidence type="ECO:0000259" key="4">
    <source>
        <dbReference type="Pfam" id="PF02678"/>
    </source>
</evidence>
<evidence type="ECO:0000313" key="6">
    <source>
        <dbReference type="EMBL" id="GFZ77512.1"/>
    </source>
</evidence>
<evidence type="ECO:0000256" key="2">
    <source>
        <dbReference type="PIRSR" id="PIRSR006232-1"/>
    </source>
</evidence>
<evidence type="ECO:0000259" key="5">
    <source>
        <dbReference type="Pfam" id="PF05726"/>
    </source>
</evidence>
<dbReference type="GO" id="GO:0046872">
    <property type="term" value="F:metal ion binding"/>
    <property type="evidence" value="ECO:0007669"/>
    <property type="project" value="UniProtKB-KW"/>
</dbReference>
<protein>
    <recommendedName>
        <fullName evidence="8">Pirin family protein</fullName>
    </recommendedName>
</protein>
<dbReference type="InterPro" id="IPR012093">
    <property type="entry name" value="Pirin"/>
</dbReference>
<dbReference type="Pfam" id="PF05726">
    <property type="entry name" value="Pirin_C"/>
    <property type="match status" value="1"/>
</dbReference>
<feature type="binding site" evidence="2">
    <location>
        <position position="100"/>
    </location>
    <ligand>
        <name>Fe cation</name>
        <dbReference type="ChEBI" id="CHEBI:24875"/>
    </ligand>
</feature>
<dbReference type="InterPro" id="IPR003829">
    <property type="entry name" value="Pirin_N_dom"/>
</dbReference>
<feature type="binding site" evidence="2">
    <location>
        <position position="54"/>
    </location>
    <ligand>
        <name>Fe cation</name>
        <dbReference type="ChEBI" id="CHEBI:24875"/>
    </ligand>
</feature>
<dbReference type="CDD" id="cd02909">
    <property type="entry name" value="cupin_pirin_N"/>
    <property type="match status" value="1"/>
</dbReference>
<feature type="binding site" evidence="2">
    <location>
        <position position="56"/>
    </location>
    <ligand>
        <name>Fe cation</name>
        <dbReference type="ChEBI" id="CHEBI:24875"/>
    </ligand>
</feature>
<accession>A0A916VIS3</accession>
<name>A0A916VIS3_9GAMM</name>
<dbReference type="InterPro" id="IPR008778">
    <property type="entry name" value="Pirin_C_dom"/>
</dbReference>
<dbReference type="InterPro" id="IPR011051">
    <property type="entry name" value="RmlC_Cupin_sf"/>
</dbReference>
<keyword evidence="2" id="KW-0408">Iron</keyword>
<dbReference type="SUPFAM" id="SSF51182">
    <property type="entry name" value="RmlC-like cupins"/>
    <property type="match status" value="1"/>
</dbReference>
<dbReference type="PANTHER" id="PTHR13903">
    <property type="entry name" value="PIRIN-RELATED"/>
    <property type="match status" value="1"/>
</dbReference>
<feature type="binding site" evidence="2">
    <location>
        <position position="98"/>
    </location>
    <ligand>
        <name>Fe cation</name>
        <dbReference type="ChEBI" id="CHEBI:24875"/>
    </ligand>
</feature>
<comment type="caution">
    <text evidence="6">The sequence shown here is derived from an EMBL/GenBank/DDBJ whole genome shotgun (WGS) entry which is preliminary data.</text>
</comment>
<dbReference type="Pfam" id="PF02678">
    <property type="entry name" value="Pirin"/>
    <property type="match status" value="1"/>
</dbReference>
<dbReference type="Gene3D" id="2.60.120.10">
    <property type="entry name" value="Jelly Rolls"/>
    <property type="match status" value="2"/>
</dbReference>
<keyword evidence="7" id="KW-1185">Reference proteome</keyword>
<evidence type="ECO:0000256" key="3">
    <source>
        <dbReference type="RuleBase" id="RU003457"/>
    </source>
</evidence>
<gene>
    <name evidence="6" type="ORF">GCM10011403_20760</name>
</gene>